<reference evidence="8 9" key="1">
    <citation type="submission" date="2014-01" db="EMBL/GenBank/DDBJ databases">
        <title>Genome sequencing of Thermotog hypogea.</title>
        <authorList>
            <person name="Zhang X."/>
            <person name="Alvare G."/>
            <person name="Fristensky B."/>
            <person name="Chen L."/>
            <person name="Suen T."/>
            <person name="Chen Q."/>
            <person name="Ma K."/>
        </authorList>
    </citation>
    <scope>NUCLEOTIDE SEQUENCE [LARGE SCALE GENOMIC DNA]</scope>
    <source>
        <strain evidence="8 9">DSM 11164</strain>
    </source>
</reference>
<dbReference type="Gene3D" id="1.20.1600.10">
    <property type="entry name" value="Outer membrane efflux proteins (OEP)"/>
    <property type="match status" value="1"/>
</dbReference>
<dbReference type="KEGG" id="phy:AJ81_07420"/>
<evidence type="ECO:0000256" key="6">
    <source>
        <dbReference type="SAM" id="Coils"/>
    </source>
</evidence>
<sequence>MLRRVLLLLLLPVFALASFLDEVQNNLRTDASYLSAKLSYEEAVFQVQKDKSVLIPYVSLDKFNFNTSISESTVTYVVNVPFSITFSNVAGFNFSISNSWKYSSSDDRWSDSGWTISVSRSLFSNFDLDQLQNQRNLFDVSWKLLSAKNSVFVNVANDVFNSFYYTRKLQITSRRLQLLNDQVEELRKVYEVGGVAFEDIVNTQKQLQNLVLQLEKISQAKFSVSKDYPQTMLDEMMNRLCELTSKLPTEQEAIEAIKARYDVQASYIALEIARRQNERAYQTWLPNPILSAGMTFKEDGYSVSLGFSFSYNLIDRGERSYSYKSVQDKLNLQRASYEDKLRSLEKAVKDTYASIRIAEVSKQLAELDLELKKMNLDRLSKKKEFVSAHDLETATLDVEEAELELFKSEFDLLMNKVNLLMILGIDLIEFSGGA</sequence>
<organism evidence="8 9">
    <name type="scientific">Pseudothermotoga hypogea DSM 11164 = NBRC 106472</name>
    <dbReference type="NCBI Taxonomy" id="1123384"/>
    <lineage>
        <taxon>Bacteria</taxon>
        <taxon>Thermotogati</taxon>
        <taxon>Thermotogota</taxon>
        <taxon>Thermotogae</taxon>
        <taxon>Thermotogales</taxon>
        <taxon>Thermotogaceae</taxon>
        <taxon>Pseudothermotoga</taxon>
    </lineage>
</organism>
<dbReference type="STRING" id="1123384.AJ81_07420"/>
<name>A0A0X1KU76_9THEM</name>
<keyword evidence="7" id="KW-0732">Signal</keyword>
<keyword evidence="6" id="KW-0175">Coiled coil</keyword>
<feature type="signal peptide" evidence="7">
    <location>
        <begin position="1"/>
        <end position="17"/>
    </location>
</feature>
<evidence type="ECO:0000256" key="7">
    <source>
        <dbReference type="SAM" id="SignalP"/>
    </source>
</evidence>
<dbReference type="SUPFAM" id="SSF56954">
    <property type="entry name" value="Outer membrane efflux proteins (OEP)"/>
    <property type="match status" value="1"/>
</dbReference>
<dbReference type="PATRIC" id="fig|1123384.7.peg.1488"/>
<feature type="coiled-coil region" evidence="6">
    <location>
        <begin position="327"/>
        <end position="382"/>
    </location>
</feature>
<dbReference type="InterPro" id="IPR051906">
    <property type="entry name" value="TolC-like"/>
</dbReference>
<evidence type="ECO:0000313" key="8">
    <source>
        <dbReference type="EMBL" id="AJC74824.1"/>
    </source>
</evidence>
<evidence type="ECO:0000256" key="5">
    <source>
        <dbReference type="ARBA" id="ARBA00023237"/>
    </source>
</evidence>
<evidence type="ECO:0000256" key="1">
    <source>
        <dbReference type="ARBA" id="ARBA00004442"/>
    </source>
</evidence>
<evidence type="ECO:0000256" key="2">
    <source>
        <dbReference type="ARBA" id="ARBA00022452"/>
    </source>
</evidence>
<dbReference type="GO" id="GO:0015288">
    <property type="term" value="F:porin activity"/>
    <property type="evidence" value="ECO:0007669"/>
    <property type="project" value="TreeGrafter"/>
</dbReference>
<dbReference type="OrthoDB" id="48668at2"/>
<evidence type="ECO:0000313" key="9">
    <source>
        <dbReference type="Proteomes" id="UP000077469"/>
    </source>
</evidence>
<feature type="coiled-coil region" evidence="6">
    <location>
        <begin position="169"/>
        <end position="220"/>
    </location>
</feature>
<dbReference type="GO" id="GO:0009279">
    <property type="term" value="C:cell outer membrane"/>
    <property type="evidence" value="ECO:0007669"/>
    <property type="project" value="UniProtKB-SubCell"/>
</dbReference>
<keyword evidence="3" id="KW-0812">Transmembrane</keyword>
<evidence type="ECO:0000256" key="4">
    <source>
        <dbReference type="ARBA" id="ARBA00023136"/>
    </source>
</evidence>
<dbReference type="PaxDb" id="1123384-AJ81_07420"/>
<keyword evidence="2" id="KW-1134">Transmembrane beta strand</keyword>
<keyword evidence="4" id="KW-0472">Membrane</keyword>
<keyword evidence="9" id="KW-1185">Reference proteome</keyword>
<dbReference type="GO" id="GO:0015562">
    <property type="term" value="F:efflux transmembrane transporter activity"/>
    <property type="evidence" value="ECO:0007669"/>
    <property type="project" value="InterPro"/>
</dbReference>
<dbReference type="Proteomes" id="UP000077469">
    <property type="component" value="Chromosome"/>
</dbReference>
<evidence type="ECO:0008006" key="10">
    <source>
        <dbReference type="Google" id="ProtNLM"/>
    </source>
</evidence>
<keyword evidence="5" id="KW-0998">Cell outer membrane</keyword>
<dbReference type="PANTHER" id="PTHR30026">
    <property type="entry name" value="OUTER MEMBRANE PROTEIN TOLC"/>
    <property type="match status" value="1"/>
</dbReference>
<comment type="subcellular location">
    <subcellularLocation>
        <location evidence="1">Cell outer membrane</location>
    </subcellularLocation>
</comment>
<dbReference type="AlphaFoldDB" id="A0A0X1KU76"/>
<proteinExistence type="predicted"/>
<evidence type="ECO:0000256" key="3">
    <source>
        <dbReference type="ARBA" id="ARBA00022692"/>
    </source>
</evidence>
<gene>
    <name evidence="8" type="ORF">AJ81_07420</name>
</gene>
<dbReference type="EMBL" id="CP007141">
    <property type="protein sequence ID" value="AJC74824.1"/>
    <property type="molecule type" value="Genomic_DNA"/>
</dbReference>
<dbReference type="RefSeq" id="WP_031504274.1">
    <property type="nucleotide sequence ID" value="NC_022795.1"/>
</dbReference>
<feature type="chain" id="PRO_5006945779" description="Transporter" evidence="7">
    <location>
        <begin position="18"/>
        <end position="434"/>
    </location>
</feature>
<dbReference type="PANTHER" id="PTHR30026:SF20">
    <property type="entry name" value="OUTER MEMBRANE PROTEIN TOLC"/>
    <property type="match status" value="1"/>
</dbReference>
<protein>
    <recommendedName>
        <fullName evidence="10">Transporter</fullName>
    </recommendedName>
</protein>
<accession>A0A0X1KU76</accession>
<dbReference type="GO" id="GO:1990281">
    <property type="term" value="C:efflux pump complex"/>
    <property type="evidence" value="ECO:0007669"/>
    <property type="project" value="TreeGrafter"/>
</dbReference>